<evidence type="ECO:0000259" key="3">
    <source>
        <dbReference type="Pfam" id="PF22339"/>
    </source>
</evidence>
<feature type="domain" description="YgxA-like helix-turn-helix" evidence="2">
    <location>
        <begin position="238"/>
        <end position="300"/>
    </location>
</feature>
<feature type="domain" description="Nucleotidyltransferase-like" evidence="1">
    <location>
        <begin position="15"/>
        <end position="132"/>
    </location>
</feature>
<dbReference type="Pfam" id="PF14540">
    <property type="entry name" value="NTF-like"/>
    <property type="match status" value="1"/>
</dbReference>
<sequence>MSNLYANNFFGGMIMEDALRPIYQERASHKDTLGVLMIEKKQKAIPTTDTFDKVLLIIVKSADMPVFIKHYTFEEKKAAMHIVTQKQLNEWLLLGSNRKVVEWIFDGKVLFDRNEYIHNLKNELREFPFSGRKIKMGLEFAKLIRRYMDGKSFFNNQHYLDAYNHVVHSLHHLARLAVIENGFHPEVTVWNQVKQIDPEIFKLYEELVNSEETLEKRLELLFLASDFLIYSKTNLGTSHLLEILREKTYWSFSDIMEHQELAGYSVDLGVLLEYLIEKNIIEVVNKETKGQGIFHRYYKVAEKLL</sequence>
<evidence type="ECO:0000313" key="5">
    <source>
        <dbReference type="Proteomes" id="UP000027602"/>
    </source>
</evidence>
<dbReference type="KEGG" id="bmet:BMMGA3_03525"/>
<dbReference type="Proteomes" id="UP000027602">
    <property type="component" value="Chromosome"/>
</dbReference>
<evidence type="ECO:0000313" key="4">
    <source>
        <dbReference type="EMBL" id="AIE59165.1"/>
    </source>
</evidence>
<dbReference type="Gene3D" id="3.30.460.10">
    <property type="entry name" value="Beta Polymerase, domain 2"/>
    <property type="match status" value="1"/>
</dbReference>
<organism evidence="4 5">
    <name type="scientific">Bacillus methanolicus (strain MGA3 / ATCC 53907)</name>
    <dbReference type="NCBI Taxonomy" id="796606"/>
    <lineage>
        <taxon>Bacteria</taxon>
        <taxon>Bacillati</taxon>
        <taxon>Bacillota</taxon>
        <taxon>Bacilli</taxon>
        <taxon>Bacillales</taxon>
        <taxon>Bacillaceae</taxon>
        <taxon>Bacillus</taxon>
    </lineage>
</organism>
<dbReference type="InterPro" id="IPR041143">
    <property type="entry name" value="YgxA_HTH"/>
</dbReference>
<accession>I3E2L1</accession>
<proteinExistence type="predicted"/>
<dbReference type="Pfam" id="PF22339">
    <property type="entry name" value="YgxA-like_sub_bind"/>
    <property type="match status" value="1"/>
</dbReference>
<dbReference type="InterPro" id="IPR036388">
    <property type="entry name" value="WH-like_DNA-bd_sf"/>
</dbReference>
<dbReference type="InterPro" id="IPR029348">
    <property type="entry name" value="NTF-like"/>
</dbReference>
<protein>
    <recommendedName>
        <fullName evidence="6">Nucleotidyltransferase-like domain-containing protein</fullName>
    </recommendedName>
</protein>
<dbReference type="EMBL" id="CP007739">
    <property type="protein sequence ID" value="AIE59165.1"/>
    <property type="molecule type" value="Genomic_DNA"/>
</dbReference>
<evidence type="ECO:0000259" key="2">
    <source>
        <dbReference type="Pfam" id="PF18576"/>
    </source>
</evidence>
<reference evidence="4 5" key="1">
    <citation type="journal article" date="2015" name="BMC Genomics">
        <title>Transcriptome analysis of thermophilic methylotrophic Bacillus methanolicus MGA3 using RNA-sequencing provides detailed insights into its previously uncharted transcriptional landscape.</title>
        <authorList>
            <person name="Irla M."/>
            <person name="Neshat A."/>
            <person name="Brautaset T."/>
            <person name="Ruckert C."/>
            <person name="Kalinowski J."/>
            <person name="Wendisch V.F."/>
        </authorList>
    </citation>
    <scope>NUCLEOTIDE SEQUENCE [LARGE SCALE GENOMIC DNA]</scope>
    <source>
        <strain evidence="5">MGA3 / ATCC 53907</strain>
    </source>
</reference>
<dbReference type="InterPro" id="IPR043519">
    <property type="entry name" value="NT_sf"/>
</dbReference>
<evidence type="ECO:0000259" key="1">
    <source>
        <dbReference type="Pfam" id="PF14540"/>
    </source>
</evidence>
<feature type="domain" description="YgxA-like substrate binding" evidence="3">
    <location>
        <begin position="133"/>
        <end position="232"/>
    </location>
</feature>
<dbReference type="HOGENOM" id="CLU_066613_0_0_9"/>
<dbReference type="InterPro" id="IPR054515">
    <property type="entry name" value="YgxA-like_substrate-bd"/>
</dbReference>
<gene>
    <name evidence="4" type="primary">ygxA</name>
    <name evidence="4" type="ORF">BMMGA3_03525</name>
</gene>
<dbReference type="Gene3D" id="1.10.10.10">
    <property type="entry name" value="Winged helix-like DNA-binding domain superfamily/Winged helix DNA-binding domain"/>
    <property type="match status" value="1"/>
</dbReference>
<keyword evidence="5" id="KW-1185">Reference proteome</keyword>
<dbReference type="Pfam" id="PF18576">
    <property type="entry name" value="HTH_52"/>
    <property type="match status" value="1"/>
</dbReference>
<dbReference type="Gene3D" id="1.20.120.330">
    <property type="entry name" value="Nucleotidyltransferases domain 2"/>
    <property type="match status" value="1"/>
</dbReference>
<dbReference type="STRING" id="796606.BMMGA3_03525"/>
<name>I3E2L1_BACMM</name>
<dbReference type="eggNOG" id="ENOG502Z8VM">
    <property type="taxonomic scope" value="Bacteria"/>
</dbReference>
<dbReference type="AlphaFoldDB" id="I3E2L1"/>
<evidence type="ECO:0008006" key="6">
    <source>
        <dbReference type="Google" id="ProtNLM"/>
    </source>
</evidence>